<reference evidence="1" key="1">
    <citation type="submission" date="2018-02" db="EMBL/GenBank/DDBJ databases">
        <title>Rhizophora mucronata_Transcriptome.</title>
        <authorList>
            <person name="Meera S.P."/>
            <person name="Sreeshan A."/>
            <person name="Augustine A."/>
        </authorList>
    </citation>
    <scope>NUCLEOTIDE SEQUENCE</scope>
    <source>
        <tissue evidence="1">Leaf</tissue>
    </source>
</reference>
<sequence length="69" mass="7939">MQLFQHHQGPMIRSPHLQHIILLFNRSGAALNELINVIPYSLFKGTFRPKISLLHKNSNSFCPTELKKS</sequence>
<protein>
    <submittedName>
        <fullName evidence="1">Uncharacterized protein</fullName>
    </submittedName>
</protein>
<name>A0A2P2R0C3_RHIMU</name>
<dbReference type="EMBL" id="GGEC01092214">
    <property type="protein sequence ID" value="MBX72698.1"/>
    <property type="molecule type" value="Transcribed_RNA"/>
</dbReference>
<evidence type="ECO:0000313" key="1">
    <source>
        <dbReference type="EMBL" id="MBX72698.1"/>
    </source>
</evidence>
<dbReference type="AlphaFoldDB" id="A0A2P2R0C3"/>
<accession>A0A2P2R0C3</accession>
<organism evidence="1">
    <name type="scientific">Rhizophora mucronata</name>
    <name type="common">Asiatic mangrove</name>
    <dbReference type="NCBI Taxonomy" id="61149"/>
    <lineage>
        <taxon>Eukaryota</taxon>
        <taxon>Viridiplantae</taxon>
        <taxon>Streptophyta</taxon>
        <taxon>Embryophyta</taxon>
        <taxon>Tracheophyta</taxon>
        <taxon>Spermatophyta</taxon>
        <taxon>Magnoliopsida</taxon>
        <taxon>eudicotyledons</taxon>
        <taxon>Gunneridae</taxon>
        <taxon>Pentapetalae</taxon>
        <taxon>rosids</taxon>
        <taxon>fabids</taxon>
        <taxon>Malpighiales</taxon>
        <taxon>Rhizophoraceae</taxon>
        <taxon>Rhizophora</taxon>
    </lineage>
</organism>
<proteinExistence type="predicted"/>